<evidence type="ECO:0000313" key="3">
    <source>
        <dbReference type="Proteomes" id="UP001180551"/>
    </source>
</evidence>
<dbReference type="Proteomes" id="UP001180551">
    <property type="component" value="Unassembled WGS sequence"/>
</dbReference>
<dbReference type="PROSITE" id="PS50943">
    <property type="entry name" value="HTH_CROC1"/>
    <property type="match status" value="2"/>
</dbReference>
<organism evidence="2 3">
    <name type="scientific">Streptomyces mooreae</name>
    <dbReference type="NCBI Taxonomy" id="3075523"/>
    <lineage>
        <taxon>Bacteria</taxon>
        <taxon>Bacillati</taxon>
        <taxon>Actinomycetota</taxon>
        <taxon>Actinomycetes</taxon>
        <taxon>Kitasatosporales</taxon>
        <taxon>Streptomycetaceae</taxon>
        <taxon>Streptomyces</taxon>
    </lineage>
</organism>
<dbReference type="CDD" id="cd00093">
    <property type="entry name" value="HTH_XRE"/>
    <property type="match status" value="1"/>
</dbReference>
<dbReference type="Pfam" id="PF01381">
    <property type="entry name" value="HTH_3"/>
    <property type="match status" value="1"/>
</dbReference>
<keyword evidence="3" id="KW-1185">Reference proteome</keyword>
<comment type="caution">
    <text evidence="2">The sequence shown here is derived from an EMBL/GenBank/DDBJ whole genome shotgun (WGS) entry which is preliminary data.</text>
</comment>
<feature type="domain" description="HTH cro/C1-type" evidence="1">
    <location>
        <begin position="104"/>
        <end position="129"/>
    </location>
</feature>
<gene>
    <name evidence="2" type="ORF">RM550_26290</name>
</gene>
<dbReference type="SMART" id="SM00530">
    <property type="entry name" value="HTH_XRE"/>
    <property type="match status" value="2"/>
</dbReference>
<dbReference type="InterPro" id="IPR001387">
    <property type="entry name" value="Cro/C1-type_HTH"/>
</dbReference>
<dbReference type="InterPro" id="IPR010982">
    <property type="entry name" value="Lambda_DNA-bd_dom_sf"/>
</dbReference>
<dbReference type="EMBL" id="JAVRFE010000040">
    <property type="protein sequence ID" value="MDT0459185.1"/>
    <property type="molecule type" value="Genomic_DNA"/>
</dbReference>
<accession>A0ABU2TE18</accession>
<protein>
    <submittedName>
        <fullName evidence="2">Helix-turn-helix transcriptional regulator</fullName>
    </submittedName>
</protein>
<evidence type="ECO:0000313" key="2">
    <source>
        <dbReference type="EMBL" id="MDT0459185.1"/>
    </source>
</evidence>
<dbReference type="Gene3D" id="1.10.260.40">
    <property type="entry name" value="lambda repressor-like DNA-binding domains"/>
    <property type="match status" value="2"/>
</dbReference>
<dbReference type="RefSeq" id="WP_311626235.1">
    <property type="nucleotide sequence ID" value="NZ_JAVRFE010000040.1"/>
</dbReference>
<proteinExistence type="predicted"/>
<evidence type="ECO:0000259" key="1">
    <source>
        <dbReference type="PROSITE" id="PS50943"/>
    </source>
</evidence>
<name>A0ABU2TE18_9ACTN</name>
<dbReference type="SUPFAM" id="SSF47413">
    <property type="entry name" value="lambda repressor-like DNA-binding domains"/>
    <property type="match status" value="1"/>
</dbReference>
<feature type="domain" description="HTH cro/C1-type" evidence="1">
    <location>
        <begin position="11"/>
        <end position="65"/>
    </location>
</feature>
<sequence length="294" mass="31551">MPARCFDRARVRSVRRAEEISQSDVATAVGVGDSTVAGWEIGPSCPDQEKLPALARVLKRGLDDLFPRVGLPDLRDLRCDVGLYRYETADVIGTKSDGPVAGAEQGVRRLKDKYISSLARAYGVTEDELRRAAERSFARAHGEEVADEPAVAAAEQPPRTLADKITLILERSYADQSAPSDQEIADSVNAYAGADVISAEKVRRLRTGEDEEAAPVVRQGLASTFGVSHLYFEADDAVAQQVYEGLRLMSAAKQGAVGRVRARGMTSAGLPPGVLSILNDLATELDKKADPGSE</sequence>
<reference evidence="2" key="1">
    <citation type="submission" date="2024-05" db="EMBL/GenBank/DDBJ databases">
        <title>30 novel species of actinomycetes from the DSMZ collection.</title>
        <authorList>
            <person name="Nouioui I."/>
        </authorList>
    </citation>
    <scope>NUCLEOTIDE SEQUENCE</scope>
    <source>
        <strain evidence="2">DSM 41527</strain>
    </source>
</reference>